<keyword evidence="1" id="KW-0285">Flavoprotein</keyword>
<dbReference type="SUPFAM" id="SSF51679">
    <property type="entry name" value="Bacterial luciferase-like"/>
    <property type="match status" value="1"/>
</dbReference>
<proteinExistence type="predicted"/>
<evidence type="ECO:0000259" key="5">
    <source>
        <dbReference type="Pfam" id="PF00296"/>
    </source>
</evidence>
<comment type="caution">
    <text evidence="6">The sequence shown here is derived from an EMBL/GenBank/DDBJ whole genome shotgun (WGS) entry which is preliminary data.</text>
</comment>
<evidence type="ECO:0000313" key="6">
    <source>
        <dbReference type="EMBL" id="PXX61549.1"/>
    </source>
</evidence>
<protein>
    <submittedName>
        <fullName evidence="6">Putative F420-dependent oxidoreductase</fullName>
    </submittedName>
</protein>
<evidence type="ECO:0000256" key="3">
    <source>
        <dbReference type="ARBA" id="ARBA00023002"/>
    </source>
</evidence>
<dbReference type="InterPro" id="IPR011251">
    <property type="entry name" value="Luciferase-like_dom"/>
</dbReference>
<dbReference type="Pfam" id="PF00296">
    <property type="entry name" value="Bac_luciferase"/>
    <property type="match status" value="1"/>
</dbReference>
<dbReference type="EMBL" id="QJKF01000008">
    <property type="protein sequence ID" value="PXX61549.1"/>
    <property type="molecule type" value="Genomic_DNA"/>
</dbReference>
<dbReference type="GO" id="GO:0008726">
    <property type="term" value="F:alkanesulfonate monooxygenase activity"/>
    <property type="evidence" value="ECO:0007669"/>
    <property type="project" value="TreeGrafter"/>
</dbReference>
<keyword evidence="2" id="KW-0288">FMN</keyword>
<dbReference type="InterPro" id="IPR019921">
    <property type="entry name" value="Lucif-like_OxRdtase_Rv2161c"/>
</dbReference>
<dbReference type="AlphaFoldDB" id="A0A318JXQ9"/>
<dbReference type="InterPro" id="IPR036661">
    <property type="entry name" value="Luciferase-like_sf"/>
</dbReference>
<dbReference type="PANTHER" id="PTHR42847:SF4">
    <property type="entry name" value="ALKANESULFONATE MONOOXYGENASE-RELATED"/>
    <property type="match status" value="1"/>
</dbReference>
<reference evidence="6 7" key="1">
    <citation type="submission" date="2018-05" db="EMBL/GenBank/DDBJ databases">
        <title>Genomic Encyclopedia of Type Strains, Phase IV (KMG-IV): sequencing the most valuable type-strain genomes for metagenomic binning, comparative biology and taxonomic classification.</title>
        <authorList>
            <person name="Goeker M."/>
        </authorList>
    </citation>
    <scope>NUCLEOTIDE SEQUENCE [LARGE SCALE GENOMIC DNA]</scope>
    <source>
        <strain evidence="6 7">DSM 44704</strain>
    </source>
</reference>
<evidence type="ECO:0000256" key="1">
    <source>
        <dbReference type="ARBA" id="ARBA00022630"/>
    </source>
</evidence>
<organism evidence="6 7">
    <name type="scientific">Nocardia tenerifensis</name>
    <dbReference type="NCBI Taxonomy" id="228006"/>
    <lineage>
        <taxon>Bacteria</taxon>
        <taxon>Bacillati</taxon>
        <taxon>Actinomycetota</taxon>
        <taxon>Actinomycetes</taxon>
        <taxon>Mycobacteriales</taxon>
        <taxon>Nocardiaceae</taxon>
        <taxon>Nocardia</taxon>
    </lineage>
</organism>
<evidence type="ECO:0000313" key="7">
    <source>
        <dbReference type="Proteomes" id="UP000247569"/>
    </source>
</evidence>
<dbReference type="NCBIfam" id="TIGR03619">
    <property type="entry name" value="F420_Rv2161c"/>
    <property type="match status" value="1"/>
</dbReference>
<feature type="domain" description="Luciferase-like" evidence="5">
    <location>
        <begin position="8"/>
        <end position="251"/>
    </location>
</feature>
<gene>
    <name evidence="6" type="ORF">DFR70_108107</name>
</gene>
<accession>A0A318JXQ9</accession>
<evidence type="ECO:0000256" key="2">
    <source>
        <dbReference type="ARBA" id="ARBA00022643"/>
    </source>
</evidence>
<dbReference type="PANTHER" id="PTHR42847">
    <property type="entry name" value="ALKANESULFONATE MONOOXYGENASE"/>
    <property type="match status" value="1"/>
</dbReference>
<evidence type="ECO:0000256" key="4">
    <source>
        <dbReference type="ARBA" id="ARBA00023033"/>
    </source>
</evidence>
<dbReference type="Proteomes" id="UP000247569">
    <property type="component" value="Unassembled WGS sequence"/>
</dbReference>
<dbReference type="GO" id="GO:0046306">
    <property type="term" value="P:alkanesulfonate catabolic process"/>
    <property type="evidence" value="ECO:0007669"/>
    <property type="project" value="TreeGrafter"/>
</dbReference>
<keyword evidence="7" id="KW-1185">Reference proteome</keyword>
<dbReference type="Gene3D" id="3.20.20.30">
    <property type="entry name" value="Luciferase-like domain"/>
    <property type="match status" value="1"/>
</dbReference>
<dbReference type="RefSeq" id="WP_040732472.1">
    <property type="nucleotide sequence ID" value="NZ_QJKF01000008.1"/>
</dbReference>
<name>A0A318JXQ9_9NOCA</name>
<sequence length="306" mass="33510">MRYAISIPQHAADGEFQARELRGYLGRAEELGFEGAWMTEQVLGGSPSASPLEMLAFAAACNERLRLGCSVFVTPLHNPVHLAKRIATVDQLSRGRLEVGVGIGGRNRMFSAFDVDPADNLVRRFTEGLRVMEALWTEPEVNIDGEFWQLAGAAMEPKPFQKPYPPLWFGGSKPAALRRAVRQGDGFFGAGSSTTAQFAEQVPIVRAALAESDRDATNFRIAKRVYIAVDDDVERARRRMTEALIAQYGDYGKTLLPVAVCGPPDTCVRELREVAAAGAEMILINPLFDSAAQMERIATEVLPLVD</sequence>
<keyword evidence="3" id="KW-0560">Oxidoreductase</keyword>
<dbReference type="OrthoDB" id="7903015at2"/>
<dbReference type="InterPro" id="IPR050172">
    <property type="entry name" value="SsuD_RutA_monooxygenase"/>
</dbReference>
<keyword evidence="4" id="KW-0503">Monooxygenase</keyword>